<sequence length="290" mass="31767">MADAPINHDEQAALVAQLQAEANALREELDETNQGVLALYAELDTQADQLRQASDLKSRFLSYMSHEFRTPLGSILSITRLLTDELDGPLSAEQHKQVAFVSNAARELSDMVDDLLDLAKIEAGRISISPAWFDMFDLFAALRGMFRPIVDASAVDLIFEEPVGLPKLFTDDKKLAQILRNFISNSLKFTTRGEVRVSARLHNATHVRFAVSDTGIGIAPELHGALFEDFSQVDSPLQKRLRGTGLGLSLCKRFAELLGGEVGLESKPGLGSTFFVIIPLAIAMEPADET</sequence>
<dbReference type="PROSITE" id="PS50109">
    <property type="entry name" value="HIS_KIN"/>
    <property type="match status" value="1"/>
</dbReference>
<evidence type="ECO:0000256" key="5">
    <source>
        <dbReference type="ARBA" id="ARBA00022777"/>
    </source>
</evidence>
<dbReference type="InterPro" id="IPR005467">
    <property type="entry name" value="His_kinase_dom"/>
</dbReference>
<keyword evidence="4" id="KW-0808">Transferase</keyword>
<keyword evidence="9" id="KW-0547">Nucleotide-binding</keyword>
<organism evidence="9 10">
    <name type="scientific">Pseudomonas violetae</name>
    <dbReference type="NCBI Taxonomy" id="2915813"/>
    <lineage>
        <taxon>Bacteria</taxon>
        <taxon>Pseudomonadati</taxon>
        <taxon>Pseudomonadota</taxon>
        <taxon>Gammaproteobacteria</taxon>
        <taxon>Pseudomonadales</taxon>
        <taxon>Pseudomonadaceae</taxon>
        <taxon>Pseudomonas</taxon>
    </lineage>
</organism>
<dbReference type="PANTHER" id="PTHR43711">
    <property type="entry name" value="TWO-COMPONENT HISTIDINE KINASE"/>
    <property type="match status" value="1"/>
</dbReference>
<evidence type="ECO:0000259" key="8">
    <source>
        <dbReference type="PROSITE" id="PS50109"/>
    </source>
</evidence>
<evidence type="ECO:0000256" key="1">
    <source>
        <dbReference type="ARBA" id="ARBA00000085"/>
    </source>
</evidence>
<dbReference type="Gene3D" id="1.10.287.130">
    <property type="match status" value="1"/>
</dbReference>
<dbReference type="SMART" id="SM00388">
    <property type="entry name" value="HisKA"/>
    <property type="match status" value="1"/>
</dbReference>
<dbReference type="CDD" id="cd16922">
    <property type="entry name" value="HATPase_EvgS-ArcB-TorS-like"/>
    <property type="match status" value="1"/>
</dbReference>
<reference evidence="9 10" key="1">
    <citation type="submission" date="2022-02" db="EMBL/GenBank/DDBJ databases">
        <title>Comparative genomics of the first Antarctic Pseudomonas spp. capable of biotransforming 2,4,6-Trinitrotoluene.</title>
        <authorList>
            <person name="Cabrera M.A."/>
            <person name="Marquez S.L."/>
            <person name="Perez-Donoso J.M."/>
        </authorList>
    </citation>
    <scope>NUCLEOTIDE SEQUENCE [LARGE SCALE GENOMIC DNA]</scope>
    <source>
        <strain evidence="9 10">TNT19</strain>
    </source>
</reference>
<feature type="coiled-coil region" evidence="7">
    <location>
        <begin position="8"/>
        <end position="35"/>
    </location>
</feature>
<gene>
    <name evidence="9" type="ORF">L9059_10130</name>
</gene>
<keyword evidence="6" id="KW-0902">Two-component regulatory system</keyword>
<evidence type="ECO:0000313" key="9">
    <source>
        <dbReference type="EMBL" id="MCK1790535.1"/>
    </source>
</evidence>
<keyword evidence="9" id="KW-0067">ATP-binding</keyword>
<keyword evidence="5" id="KW-0418">Kinase</keyword>
<evidence type="ECO:0000256" key="7">
    <source>
        <dbReference type="SAM" id="Coils"/>
    </source>
</evidence>
<dbReference type="InterPro" id="IPR004358">
    <property type="entry name" value="Sig_transdc_His_kin-like_C"/>
</dbReference>
<feature type="domain" description="Histidine kinase" evidence="8">
    <location>
        <begin position="63"/>
        <end position="282"/>
    </location>
</feature>
<dbReference type="Proteomes" id="UP001299876">
    <property type="component" value="Unassembled WGS sequence"/>
</dbReference>
<dbReference type="InterPro" id="IPR036097">
    <property type="entry name" value="HisK_dim/P_sf"/>
</dbReference>
<evidence type="ECO:0000313" key="10">
    <source>
        <dbReference type="Proteomes" id="UP001299876"/>
    </source>
</evidence>
<dbReference type="RefSeq" id="WP_247290502.1">
    <property type="nucleotide sequence ID" value="NZ_JAKNRW010000005.1"/>
</dbReference>
<dbReference type="SMART" id="SM00387">
    <property type="entry name" value="HATPase_c"/>
    <property type="match status" value="1"/>
</dbReference>
<comment type="caution">
    <text evidence="9">The sequence shown here is derived from an EMBL/GenBank/DDBJ whole genome shotgun (WGS) entry which is preliminary data.</text>
</comment>
<keyword evidence="10" id="KW-1185">Reference proteome</keyword>
<dbReference type="Gene3D" id="3.30.565.10">
    <property type="entry name" value="Histidine kinase-like ATPase, C-terminal domain"/>
    <property type="match status" value="1"/>
</dbReference>
<dbReference type="EC" id="2.7.13.3" evidence="2"/>
<dbReference type="InterPro" id="IPR050736">
    <property type="entry name" value="Sensor_HK_Regulatory"/>
</dbReference>
<dbReference type="Pfam" id="PF02518">
    <property type="entry name" value="HATPase_c"/>
    <property type="match status" value="1"/>
</dbReference>
<evidence type="ECO:0000256" key="4">
    <source>
        <dbReference type="ARBA" id="ARBA00022679"/>
    </source>
</evidence>
<evidence type="ECO:0000256" key="6">
    <source>
        <dbReference type="ARBA" id="ARBA00023012"/>
    </source>
</evidence>
<dbReference type="GO" id="GO:0005524">
    <property type="term" value="F:ATP binding"/>
    <property type="evidence" value="ECO:0007669"/>
    <property type="project" value="UniProtKB-KW"/>
</dbReference>
<dbReference type="CDD" id="cd00082">
    <property type="entry name" value="HisKA"/>
    <property type="match status" value="1"/>
</dbReference>
<dbReference type="SUPFAM" id="SSF55874">
    <property type="entry name" value="ATPase domain of HSP90 chaperone/DNA topoisomerase II/histidine kinase"/>
    <property type="match status" value="1"/>
</dbReference>
<dbReference type="Pfam" id="PF00512">
    <property type="entry name" value="HisKA"/>
    <property type="match status" value="1"/>
</dbReference>
<evidence type="ECO:0000256" key="3">
    <source>
        <dbReference type="ARBA" id="ARBA00022553"/>
    </source>
</evidence>
<dbReference type="InterPro" id="IPR003594">
    <property type="entry name" value="HATPase_dom"/>
</dbReference>
<dbReference type="PANTHER" id="PTHR43711:SF31">
    <property type="entry name" value="HISTIDINE KINASE"/>
    <property type="match status" value="1"/>
</dbReference>
<keyword evidence="3" id="KW-0597">Phosphoprotein</keyword>
<dbReference type="SUPFAM" id="SSF47384">
    <property type="entry name" value="Homodimeric domain of signal transducing histidine kinase"/>
    <property type="match status" value="1"/>
</dbReference>
<dbReference type="EMBL" id="JAKNRW010000005">
    <property type="protein sequence ID" value="MCK1790535.1"/>
    <property type="molecule type" value="Genomic_DNA"/>
</dbReference>
<accession>A0ABT0EXR2</accession>
<evidence type="ECO:0000256" key="2">
    <source>
        <dbReference type="ARBA" id="ARBA00012438"/>
    </source>
</evidence>
<dbReference type="InterPro" id="IPR003661">
    <property type="entry name" value="HisK_dim/P_dom"/>
</dbReference>
<comment type="catalytic activity">
    <reaction evidence="1">
        <text>ATP + protein L-histidine = ADP + protein N-phospho-L-histidine.</text>
        <dbReference type="EC" id="2.7.13.3"/>
    </reaction>
</comment>
<dbReference type="PRINTS" id="PR00344">
    <property type="entry name" value="BCTRLSENSOR"/>
</dbReference>
<dbReference type="InterPro" id="IPR036890">
    <property type="entry name" value="HATPase_C_sf"/>
</dbReference>
<name>A0ABT0EXR2_9PSED</name>
<proteinExistence type="predicted"/>
<keyword evidence="7" id="KW-0175">Coiled coil</keyword>
<protein>
    <recommendedName>
        <fullName evidence="2">histidine kinase</fullName>
        <ecNumber evidence="2">2.7.13.3</ecNumber>
    </recommendedName>
</protein>